<organism evidence="2">
    <name type="scientific">Brugia malayi</name>
    <name type="common">Filarial nematode worm</name>
    <dbReference type="NCBI Taxonomy" id="6279"/>
    <lineage>
        <taxon>Eukaryota</taxon>
        <taxon>Metazoa</taxon>
        <taxon>Ecdysozoa</taxon>
        <taxon>Nematoda</taxon>
        <taxon>Chromadorea</taxon>
        <taxon>Rhabditida</taxon>
        <taxon>Spirurina</taxon>
        <taxon>Spiruromorpha</taxon>
        <taxon>Filarioidea</taxon>
        <taxon>Onchocercidae</taxon>
        <taxon>Brugia</taxon>
    </lineage>
</organism>
<dbReference type="EMBL" id="DS239598">
    <property type="protein sequence ID" value="EDP28791.1"/>
    <property type="molecule type" value="Genomic_DNA"/>
</dbReference>
<evidence type="ECO:0000256" key="1">
    <source>
        <dbReference type="SAM" id="MobiDB-lite"/>
    </source>
</evidence>
<feature type="region of interest" description="Disordered" evidence="1">
    <location>
        <begin position="1"/>
        <end position="35"/>
    </location>
</feature>
<sequence length="73" mass="8220">MRSFPGNKELRSVTSKLPENESDDRFARQNRFGPSPEFPLASSYLGIVHFRVPEYNATSARLHATGMGLCYTI</sequence>
<accession>A8QG14</accession>
<dbReference type="AlphaFoldDB" id="A8QG14"/>
<gene>
    <name evidence="2" type="ORF">Bm1_54450</name>
</gene>
<evidence type="ECO:0000313" key="2">
    <source>
        <dbReference type="EMBL" id="EDP28791.1"/>
    </source>
</evidence>
<protein>
    <submittedName>
        <fullName evidence="2">Uncharacterized protein</fullName>
    </submittedName>
</protein>
<reference evidence="2" key="1">
    <citation type="journal article" date="2007" name="Science">
        <title>Draft genome of the filarial nematode parasite Brugia malayi.</title>
        <authorList>
            <person name="Ghedin E."/>
            <person name="Wang S."/>
            <person name="Spiro D."/>
            <person name="Caler E."/>
            <person name="Zhao Q."/>
            <person name="Crabtree J."/>
            <person name="Allen J.E."/>
            <person name="Delcher A.L."/>
            <person name="Guiliano D.B."/>
            <person name="Miranda-Saavedra D."/>
            <person name="Angiuoli S.V."/>
            <person name="Creasy T."/>
            <person name="Amedeo P."/>
            <person name="Haas B."/>
            <person name="El-Sayed N.M."/>
            <person name="Wortman J.R."/>
            <person name="Feldblyum T."/>
            <person name="Tallon L."/>
            <person name="Schatz M."/>
            <person name="Shumway M."/>
            <person name="Koo H."/>
            <person name="Salzberg S.L."/>
            <person name="Schobel S."/>
            <person name="Pertea M."/>
            <person name="Pop M."/>
            <person name="White O."/>
            <person name="Barton G.J."/>
            <person name="Carlow C.K."/>
            <person name="Crawford M.J."/>
            <person name="Daub J."/>
            <person name="Dimmic M.W."/>
            <person name="Estes C.F."/>
            <person name="Foster J.M."/>
            <person name="Ganatra M."/>
            <person name="Gregory W.F."/>
            <person name="Johnson N.M."/>
            <person name="Jin J."/>
            <person name="Komuniecki R."/>
            <person name="Korf I."/>
            <person name="Kumar S."/>
            <person name="Laney S."/>
            <person name="Li B.W."/>
            <person name="Li W."/>
            <person name="Lindblom T.H."/>
            <person name="Lustigman S."/>
            <person name="Ma D."/>
            <person name="Maina C.V."/>
            <person name="Martin D.M."/>
            <person name="McCarter J.P."/>
            <person name="McReynolds L."/>
            <person name="Mitreva M."/>
            <person name="Nutman T.B."/>
            <person name="Parkinson J."/>
            <person name="Peregrin-Alvarez J.M."/>
            <person name="Poole C."/>
            <person name="Ren Q."/>
            <person name="Saunders L."/>
            <person name="Sluder A.E."/>
            <person name="Smith K."/>
            <person name="Stanke M."/>
            <person name="Unnasch T.R."/>
            <person name="Ware J."/>
            <person name="Wei A.D."/>
            <person name="Weil G."/>
            <person name="Williams D.J."/>
            <person name="Zhang Y."/>
            <person name="Williams S.A."/>
            <person name="Fraser-Liggett C."/>
            <person name="Slatko B."/>
            <person name="Blaxter M.L."/>
            <person name="Scott A.L."/>
        </authorList>
    </citation>
    <scope>NUCLEOTIDE SEQUENCE [LARGE SCALE GENOMIC DNA]</scope>
</reference>
<proteinExistence type="predicted"/>
<name>A8QG14_BRUMA</name>